<dbReference type="NCBIfam" id="NF002964">
    <property type="entry name" value="PRK03635.1"/>
    <property type="match status" value="1"/>
</dbReference>
<dbReference type="InterPro" id="IPR005119">
    <property type="entry name" value="LysR_subst-bd"/>
</dbReference>
<organism evidence="7 8">
    <name type="scientific">Knoellia subterranea KCTC 19937</name>
    <dbReference type="NCBI Taxonomy" id="1385521"/>
    <lineage>
        <taxon>Bacteria</taxon>
        <taxon>Bacillati</taxon>
        <taxon>Actinomycetota</taxon>
        <taxon>Actinomycetes</taxon>
        <taxon>Micrococcales</taxon>
        <taxon>Intrasporangiaceae</taxon>
        <taxon>Knoellia</taxon>
    </lineage>
</organism>
<reference evidence="7 8" key="1">
    <citation type="submission" date="2013-08" db="EMBL/GenBank/DDBJ databases">
        <title>The genome sequence of Knoellia subterranea.</title>
        <authorList>
            <person name="Zhu W."/>
            <person name="Wang G."/>
        </authorList>
    </citation>
    <scope>NUCLEOTIDE SEQUENCE [LARGE SCALE GENOMIC DNA]</scope>
    <source>
        <strain evidence="7 8">KCTC 19937</strain>
    </source>
</reference>
<dbReference type="GO" id="GO:0003700">
    <property type="term" value="F:DNA-binding transcription factor activity"/>
    <property type="evidence" value="ECO:0007669"/>
    <property type="project" value="InterPro"/>
</dbReference>
<keyword evidence="4" id="KW-0010">Activator</keyword>
<comment type="caution">
    <text evidence="7">The sequence shown here is derived from an EMBL/GenBank/DDBJ whole genome shotgun (WGS) entry which is preliminary data.</text>
</comment>
<dbReference type="PANTHER" id="PTHR30579">
    <property type="entry name" value="TRANSCRIPTIONAL REGULATOR"/>
    <property type="match status" value="1"/>
</dbReference>
<evidence type="ECO:0000313" key="8">
    <source>
        <dbReference type="Proteomes" id="UP000030011"/>
    </source>
</evidence>
<dbReference type="InterPro" id="IPR000847">
    <property type="entry name" value="LysR_HTH_N"/>
</dbReference>
<dbReference type="PROSITE" id="PS50931">
    <property type="entry name" value="HTH_LYSR"/>
    <property type="match status" value="1"/>
</dbReference>
<dbReference type="SUPFAM" id="SSF46785">
    <property type="entry name" value="Winged helix' DNA-binding domain"/>
    <property type="match status" value="1"/>
</dbReference>
<keyword evidence="2" id="KW-0805">Transcription regulation</keyword>
<dbReference type="Gene3D" id="3.40.190.290">
    <property type="match status" value="1"/>
</dbReference>
<dbReference type="EMBL" id="AVPK01000004">
    <property type="protein sequence ID" value="KGN37850.1"/>
    <property type="molecule type" value="Genomic_DNA"/>
</dbReference>
<evidence type="ECO:0000256" key="4">
    <source>
        <dbReference type="ARBA" id="ARBA00023159"/>
    </source>
</evidence>
<dbReference type="InterPro" id="IPR050176">
    <property type="entry name" value="LTTR"/>
</dbReference>
<dbReference type="PANTHER" id="PTHR30579:SF2">
    <property type="entry name" value="HTH-TYPE TRANSCRIPTIONAL REGULATOR ARGP"/>
    <property type="match status" value="1"/>
</dbReference>
<dbReference type="NCBIfam" id="TIGR03298">
    <property type="entry name" value="argP"/>
    <property type="match status" value="1"/>
</dbReference>
<dbReference type="InterPro" id="IPR036388">
    <property type="entry name" value="WH-like_DNA-bd_sf"/>
</dbReference>
<dbReference type="InterPro" id="IPR017685">
    <property type="entry name" value="ArgP"/>
</dbReference>
<evidence type="ECO:0000256" key="2">
    <source>
        <dbReference type="ARBA" id="ARBA00023015"/>
    </source>
</evidence>
<dbReference type="InterPro" id="IPR036390">
    <property type="entry name" value="WH_DNA-bd_sf"/>
</dbReference>
<evidence type="ECO:0000256" key="5">
    <source>
        <dbReference type="ARBA" id="ARBA00023163"/>
    </source>
</evidence>
<dbReference type="Proteomes" id="UP000030011">
    <property type="component" value="Unassembled WGS sequence"/>
</dbReference>
<comment type="similarity">
    <text evidence="1">Belongs to the LysR transcriptional regulatory family.</text>
</comment>
<dbReference type="AlphaFoldDB" id="A0A0A0JK85"/>
<keyword evidence="3" id="KW-0238">DNA-binding</keyword>
<dbReference type="SUPFAM" id="SSF53850">
    <property type="entry name" value="Periplasmic binding protein-like II"/>
    <property type="match status" value="1"/>
</dbReference>
<gene>
    <name evidence="7" type="ORF">N803_12380</name>
</gene>
<dbReference type="STRING" id="1385521.N803_12380"/>
<name>A0A0A0JK85_9MICO</name>
<dbReference type="OrthoDB" id="3252676at2"/>
<dbReference type="GO" id="GO:0003677">
    <property type="term" value="F:DNA binding"/>
    <property type="evidence" value="ECO:0007669"/>
    <property type="project" value="UniProtKB-KW"/>
</dbReference>
<sequence>MNLEQVRALAAIVDTGSFELAARSLHLTPSAVSQRVRALESSVGQVVVRRTHPCTATPAGAVLVRLARQVELLEEESRDLLGITRAEPLALRVAVNADSLDTWLIGLLDAASTWPDVRLRFEVADEDHTLALLRAGQVGAAITTESEPVPGCRTFPLGVMRYLPVASADLAARFTGPDGVVDWAGIPGLRYDDRDDLQEHFLAARGSEAETPASQIPSAAGLRAALRAGLGWVLVPERTVEDELAAGLLVTLSDDVVDVTLHWHVWKVPSHRLDRLNEAIARAARDGLGPLPGGARGM</sequence>
<keyword evidence="5" id="KW-0804">Transcription</keyword>
<dbReference type="Gene3D" id="1.10.10.10">
    <property type="entry name" value="Winged helix-like DNA-binding domain superfamily/Winged helix DNA-binding domain"/>
    <property type="match status" value="1"/>
</dbReference>
<dbReference type="Pfam" id="PF00126">
    <property type="entry name" value="HTH_1"/>
    <property type="match status" value="1"/>
</dbReference>
<accession>A0A0A0JK85</accession>
<protein>
    <recommendedName>
        <fullName evidence="6">HTH lysR-type domain-containing protein</fullName>
    </recommendedName>
</protein>
<feature type="domain" description="HTH lysR-type" evidence="6">
    <location>
        <begin position="1"/>
        <end position="57"/>
    </location>
</feature>
<evidence type="ECO:0000256" key="1">
    <source>
        <dbReference type="ARBA" id="ARBA00009437"/>
    </source>
</evidence>
<dbReference type="RefSeq" id="WP_035904264.1">
    <property type="nucleotide sequence ID" value="NZ_AVPK01000004.1"/>
</dbReference>
<evidence type="ECO:0000259" key="6">
    <source>
        <dbReference type="PROSITE" id="PS50931"/>
    </source>
</evidence>
<dbReference type="Pfam" id="PF03466">
    <property type="entry name" value="LysR_substrate"/>
    <property type="match status" value="1"/>
</dbReference>
<evidence type="ECO:0000313" key="7">
    <source>
        <dbReference type="EMBL" id="KGN37850.1"/>
    </source>
</evidence>
<keyword evidence="8" id="KW-1185">Reference proteome</keyword>
<dbReference type="eggNOG" id="COG0583">
    <property type="taxonomic scope" value="Bacteria"/>
</dbReference>
<evidence type="ECO:0000256" key="3">
    <source>
        <dbReference type="ARBA" id="ARBA00023125"/>
    </source>
</evidence>
<proteinExistence type="inferred from homology"/>